<feature type="domain" description="VOC" evidence="1">
    <location>
        <begin position="168"/>
        <end position="285"/>
    </location>
</feature>
<dbReference type="SUPFAM" id="SSF54593">
    <property type="entry name" value="Glyoxalase/Bleomycin resistance protein/Dihydroxybiphenyl dioxygenase"/>
    <property type="match status" value="2"/>
</dbReference>
<protein>
    <recommendedName>
        <fullName evidence="1">VOC domain-containing protein</fullName>
    </recommendedName>
</protein>
<dbReference type="EMBL" id="NGJX01000012">
    <property type="protein sequence ID" value="RSU00354.1"/>
    <property type="molecule type" value="Genomic_DNA"/>
</dbReference>
<organism evidence="2 3">
    <name type="scientific">Vagococcus fluvialis</name>
    <dbReference type="NCBI Taxonomy" id="2738"/>
    <lineage>
        <taxon>Bacteria</taxon>
        <taxon>Bacillati</taxon>
        <taxon>Bacillota</taxon>
        <taxon>Bacilli</taxon>
        <taxon>Lactobacillales</taxon>
        <taxon>Enterococcaceae</taxon>
        <taxon>Vagococcus</taxon>
    </lineage>
</organism>
<name>A0A369AUX5_9ENTE</name>
<dbReference type="InterPro" id="IPR004360">
    <property type="entry name" value="Glyas_Fos-R_dOase_dom"/>
</dbReference>
<dbReference type="PANTHER" id="PTHR43279:SF1">
    <property type="entry name" value="CATECHOL-2,3-DIOXYGENASE"/>
    <property type="match status" value="1"/>
</dbReference>
<accession>A0A369AUX5</accession>
<dbReference type="Gene3D" id="3.10.180.10">
    <property type="entry name" value="2,3-Dihydroxybiphenyl 1,2-Dioxygenase, domain 1"/>
    <property type="match status" value="2"/>
</dbReference>
<dbReference type="OrthoDB" id="9792626at2"/>
<dbReference type="AlphaFoldDB" id="A0A369AUX5"/>
<evidence type="ECO:0000313" key="2">
    <source>
        <dbReference type="EMBL" id="RSU00354.1"/>
    </source>
</evidence>
<dbReference type="InterPro" id="IPR037523">
    <property type="entry name" value="VOC_core"/>
</dbReference>
<reference evidence="2 3" key="1">
    <citation type="submission" date="2017-05" db="EMBL/GenBank/DDBJ databases">
        <title>Vagococcus spp. assemblies.</title>
        <authorList>
            <person name="Gulvik C.A."/>
        </authorList>
    </citation>
    <scope>NUCLEOTIDE SEQUENCE [LARGE SCALE GENOMIC DNA]</scope>
    <source>
        <strain evidence="2 3">NCFB 2497</strain>
    </source>
</reference>
<gene>
    <name evidence="2" type="ORF">CBF32_10850</name>
</gene>
<dbReference type="Pfam" id="PF00903">
    <property type="entry name" value="Glyoxalase"/>
    <property type="match status" value="2"/>
</dbReference>
<proteinExistence type="predicted"/>
<feature type="domain" description="VOC" evidence="1">
    <location>
        <begin position="9"/>
        <end position="126"/>
    </location>
</feature>
<dbReference type="PANTHER" id="PTHR43279">
    <property type="entry name" value="CATECHOL-2,3-DIOXYGENASE"/>
    <property type="match status" value="1"/>
</dbReference>
<keyword evidence="3" id="KW-1185">Reference proteome</keyword>
<dbReference type="InterPro" id="IPR029068">
    <property type="entry name" value="Glyas_Bleomycin-R_OHBP_Dase"/>
</dbReference>
<sequence>MMENNQTIQLGAVTLNVNNLEIQGRFYEEVIGLHIIEESSQKISLGIKETGEILLNLLPLEPKKNRLRETGLYHVAFLLPTRGALGGILRHLLEIKAPLGGAADHGYSEALYLNDPEGNGIEIYWDKPRDVWNVQPNGKIPGITIEMDAQGVLDASVGSLSKMPEGTKVGHVHLTGVDFEKNVSFYQDILGFSLTDDLGGHARFFGMDGYHHQIGVNNWLGEGIPTREENSLGINQYEIIWESALDFIEMKEKLAQKNYPIELKSDNVFKIVDPNGIIVYMELKK</sequence>
<comment type="caution">
    <text evidence="2">The sequence shown here is derived from an EMBL/GenBank/DDBJ whole genome shotgun (WGS) entry which is preliminary data.</text>
</comment>
<dbReference type="Proteomes" id="UP000288197">
    <property type="component" value="Unassembled WGS sequence"/>
</dbReference>
<dbReference type="PROSITE" id="PS51819">
    <property type="entry name" value="VOC"/>
    <property type="match status" value="2"/>
</dbReference>
<evidence type="ECO:0000313" key="3">
    <source>
        <dbReference type="Proteomes" id="UP000288197"/>
    </source>
</evidence>
<evidence type="ECO:0000259" key="1">
    <source>
        <dbReference type="PROSITE" id="PS51819"/>
    </source>
</evidence>